<evidence type="ECO:0000313" key="1">
    <source>
        <dbReference type="EMBL" id="HJB11635.1"/>
    </source>
</evidence>
<evidence type="ECO:0000313" key="2">
    <source>
        <dbReference type="Proteomes" id="UP000823823"/>
    </source>
</evidence>
<organism evidence="1 2">
    <name type="scientific">Candidatus Brachybacterium merdavium</name>
    <dbReference type="NCBI Taxonomy" id="2838513"/>
    <lineage>
        <taxon>Bacteria</taxon>
        <taxon>Bacillati</taxon>
        <taxon>Actinomycetota</taxon>
        <taxon>Actinomycetes</taxon>
        <taxon>Micrococcales</taxon>
        <taxon>Dermabacteraceae</taxon>
        <taxon>Brachybacterium</taxon>
    </lineage>
</organism>
<protein>
    <recommendedName>
        <fullName evidence="3">DUF4192 family protein</fullName>
    </recommendedName>
</protein>
<name>A0A9D2LG38_9MICO</name>
<dbReference type="AlphaFoldDB" id="A0A9D2LG38"/>
<evidence type="ECO:0008006" key="3">
    <source>
        <dbReference type="Google" id="ProtNLM"/>
    </source>
</evidence>
<gene>
    <name evidence="1" type="ORF">H9786_14145</name>
</gene>
<proteinExistence type="predicted"/>
<accession>A0A9D2LG38</accession>
<comment type="caution">
    <text evidence="1">The sequence shown here is derived from an EMBL/GenBank/DDBJ whole genome shotgun (WGS) entry which is preliminary data.</text>
</comment>
<dbReference type="EMBL" id="DWZH01000107">
    <property type="protein sequence ID" value="HJB11635.1"/>
    <property type="molecule type" value="Genomic_DNA"/>
</dbReference>
<reference evidence="1" key="2">
    <citation type="submission" date="2021-04" db="EMBL/GenBank/DDBJ databases">
        <authorList>
            <person name="Gilroy R."/>
        </authorList>
    </citation>
    <scope>NUCLEOTIDE SEQUENCE</scope>
    <source>
        <strain evidence="1">ChiHjej13B12-24818</strain>
    </source>
</reference>
<sequence length="385" mass="42563">MTTDISSADPDPRLLRAHDPAELIAEARICLGLIPRDSLVLFGHDGRRTSPLVTRSDRRHLLAPEGREHLENHLELMRRRGCRGAFSLILVGDGYESVPEELMIEAADRAGAMLLTTARFGLVEPFVIDRLWVVGGGIGRELVLGQGSTDEEIRLWVSPPRPLREFSETHSATHAVLTGHQTPRDLPLDGPLAAAGTDLRLRGLDPDCTDPRVLFGAARAAVSRLGAGRVRDHERYVTDCEHLALLLSAVAVDSFHWELLAQCIDRGQDRTVDRDRLLQELTTDGSWRPHVDVCAGGSWYSTLEKLRVVAQVCAAATSGEQEMLAESAWRGLTVLLALLSWWNHRYATAGELVDQLWTRDPGSTLAPLLARLTDEPIAPAWWPHE</sequence>
<reference evidence="1" key="1">
    <citation type="journal article" date="2021" name="PeerJ">
        <title>Extensive microbial diversity within the chicken gut microbiome revealed by metagenomics and culture.</title>
        <authorList>
            <person name="Gilroy R."/>
            <person name="Ravi A."/>
            <person name="Getino M."/>
            <person name="Pursley I."/>
            <person name="Horton D.L."/>
            <person name="Alikhan N.F."/>
            <person name="Baker D."/>
            <person name="Gharbi K."/>
            <person name="Hall N."/>
            <person name="Watson M."/>
            <person name="Adriaenssens E.M."/>
            <person name="Foster-Nyarko E."/>
            <person name="Jarju S."/>
            <person name="Secka A."/>
            <person name="Antonio M."/>
            <person name="Oren A."/>
            <person name="Chaudhuri R.R."/>
            <person name="La Ragione R."/>
            <person name="Hildebrand F."/>
            <person name="Pallen M.J."/>
        </authorList>
    </citation>
    <scope>NUCLEOTIDE SEQUENCE</scope>
    <source>
        <strain evidence="1">ChiHjej13B12-24818</strain>
    </source>
</reference>
<dbReference type="Proteomes" id="UP000823823">
    <property type="component" value="Unassembled WGS sequence"/>
</dbReference>